<dbReference type="Pfam" id="PF02838">
    <property type="entry name" value="Glyco_hydro_20b"/>
    <property type="match status" value="1"/>
</dbReference>
<evidence type="ECO:0000256" key="4">
    <source>
        <dbReference type="SAM" id="MobiDB-lite"/>
    </source>
</evidence>
<reference evidence="6" key="2">
    <citation type="journal article" date="2023" name="Int. J. Syst. Evol. Microbiol.">
        <title>Streptomyces marispadix sp. nov., isolated from marine beach sediment of the Northern Coast of Portugal.</title>
        <authorList>
            <person name="dos Santos J.D.N."/>
            <person name="Vitorino I.R."/>
            <person name="Kallscheuer N."/>
            <person name="Srivastava A."/>
            <person name="Krautwurst S."/>
            <person name="Marz M."/>
            <person name="Jogler C."/>
            <person name="Lobo Da Cunha A."/>
            <person name="Catita J."/>
            <person name="Goncalves H."/>
            <person name="Gonzalez I."/>
            <person name="Reyes F."/>
            <person name="Lage O.M."/>
        </authorList>
    </citation>
    <scope>NUCLEOTIDE SEQUENCE</scope>
    <source>
        <strain evidence="6">M600PL45_2</strain>
    </source>
</reference>
<keyword evidence="2 3" id="KW-0326">Glycosidase</keyword>
<name>A0ABS9SX72_9ACTN</name>
<dbReference type="PROSITE" id="PS52009">
    <property type="entry name" value="GH84"/>
    <property type="match status" value="1"/>
</dbReference>
<dbReference type="SUPFAM" id="SSF55545">
    <property type="entry name" value="beta-N-acetylhexosaminidase-like domain"/>
    <property type="match status" value="1"/>
</dbReference>
<comment type="caution">
    <text evidence="6">The sequence shown here is derived from an EMBL/GenBank/DDBJ whole genome shotgun (WGS) entry which is preliminary data.</text>
</comment>
<dbReference type="InterPro" id="IPR051822">
    <property type="entry name" value="Glycosyl_Hydrolase_84"/>
</dbReference>
<proteinExistence type="inferred from homology"/>
<dbReference type="Proteomes" id="UP001166784">
    <property type="component" value="Unassembled WGS sequence"/>
</dbReference>
<reference evidence="6" key="1">
    <citation type="submission" date="2022-03" db="EMBL/GenBank/DDBJ databases">
        <authorList>
            <person name="Santos J.D.N."/>
            <person name="Kallscheuer N."/>
            <person name="Jogler C."/>
            <person name="Lage O.M."/>
        </authorList>
    </citation>
    <scope>NUCLEOTIDE SEQUENCE</scope>
    <source>
        <strain evidence="6">M600PL45_2</strain>
    </source>
</reference>
<feature type="region of interest" description="Disordered" evidence="4">
    <location>
        <begin position="483"/>
        <end position="515"/>
    </location>
</feature>
<keyword evidence="1 3" id="KW-0378">Hydrolase</keyword>
<dbReference type="PANTHER" id="PTHR13170:SF16">
    <property type="entry name" value="PROTEIN O-GLCNACASE"/>
    <property type="match status" value="1"/>
</dbReference>
<dbReference type="Gene3D" id="2.60.40.10">
    <property type="entry name" value="Immunoglobulins"/>
    <property type="match status" value="1"/>
</dbReference>
<dbReference type="Gene3D" id="3.30.379.10">
    <property type="entry name" value="Chitobiase/beta-hexosaminidase domain 2-like"/>
    <property type="match status" value="1"/>
</dbReference>
<dbReference type="Gene3D" id="3.20.20.80">
    <property type="entry name" value="Glycosidases"/>
    <property type="match status" value="1"/>
</dbReference>
<evidence type="ECO:0000313" key="6">
    <source>
        <dbReference type="EMBL" id="MCH6160856.1"/>
    </source>
</evidence>
<evidence type="ECO:0000259" key="5">
    <source>
        <dbReference type="PROSITE" id="PS52009"/>
    </source>
</evidence>
<dbReference type="InterPro" id="IPR013783">
    <property type="entry name" value="Ig-like_fold"/>
</dbReference>
<dbReference type="SUPFAM" id="SSF140657">
    <property type="entry name" value="Hyaluronidase post-catalytic domain-like"/>
    <property type="match status" value="1"/>
</dbReference>
<evidence type="ECO:0000256" key="3">
    <source>
        <dbReference type="PROSITE-ProRule" id="PRU01353"/>
    </source>
</evidence>
<dbReference type="EMBL" id="JAKWJU010000002">
    <property type="protein sequence ID" value="MCH6160856.1"/>
    <property type="molecule type" value="Genomic_DNA"/>
</dbReference>
<evidence type="ECO:0000256" key="1">
    <source>
        <dbReference type="ARBA" id="ARBA00022801"/>
    </source>
</evidence>
<dbReference type="SUPFAM" id="SSF51445">
    <property type="entry name" value="(Trans)glycosidases"/>
    <property type="match status" value="1"/>
</dbReference>
<dbReference type="Gene3D" id="1.20.58.460">
    <property type="entry name" value="Hyaluronidase post-catalytic domain-like"/>
    <property type="match status" value="1"/>
</dbReference>
<evidence type="ECO:0000256" key="2">
    <source>
        <dbReference type="ARBA" id="ARBA00023295"/>
    </source>
</evidence>
<dbReference type="InterPro" id="IPR011496">
    <property type="entry name" value="O-GlcNAcase_cat"/>
</dbReference>
<accession>A0ABS9SX72</accession>
<dbReference type="InterPro" id="IPR015882">
    <property type="entry name" value="HEX_bac_N"/>
</dbReference>
<evidence type="ECO:0000313" key="7">
    <source>
        <dbReference type="Proteomes" id="UP001166784"/>
    </source>
</evidence>
<dbReference type="Pfam" id="PF07555">
    <property type="entry name" value="NAGidase"/>
    <property type="match status" value="1"/>
</dbReference>
<comment type="similarity">
    <text evidence="3">Belongs to the glycosyl hydrolase 84 family.</text>
</comment>
<dbReference type="InterPro" id="IPR029018">
    <property type="entry name" value="Hex-like_dom2"/>
</dbReference>
<dbReference type="InterPro" id="IPR017853">
    <property type="entry name" value="GH"/>
</dbReference>
<dbReference type="InterPro" id="IPR049019">
    <property type="entry name" value="NagJ-like_helical"/>
</dbReference>
<protein>
    <submittedName>
        <fullName evidence="6">Beta-N-acetylglucosaminidase domain-containing protein</fullName>
    </submittedName>
</protein>
<sequence length="915" mass="98486">MRRGADIPLPRRASVVTGAHADRPARRALLGVLREAGVQPRTATEAEAEREAAGRPGSALTVFLGVPGQNPAVGRALRDMDVRGPGGLPSGGYALASGRAPGRPGSRLVLAGADGSGTYYAVQTLRQLISGRPGTRPAVPSLTVRDRPRMRSRGAIEGFYGKPWSQRDRLRQLDFYGAHKMNTYIYAPKDDPYHREKWREPYPAAKLRELAELNRRADARHVDFVFSVSPGLDVCYSDPAELRALRKKAGALWDIGVRDFGLFFDDIDPELKCARDKERFGDDPDPSAAAQAHLLNEFQRTFLDPREGAGRLSTVPTEYSGTESSPYRKRFAKLVGDEIVLYWTGPEVVSPTVGDEDAEAAADVFRHDLILWDNYPVNDFLPRRLFLGPLKGRSRTLDEHGIVGLAANPMPQAEPSKVGLATAGDYAWNPAGYRPGRSWEAALRDIGGRARDALRTFADNSRSSDLGRTESPRLATRIEDFWRERRQQPPAPGSQVPGSVRNSAPVGAPAPARARAGGATEALIAEFTAMARAREELRSGLDDPAFAEQAGPWLTKLRRYGEAGAAAARSLAAQRDGDGRLAWQERVKSVRAAKSAHRVYESVAPGVMDRFLDDAASANRVVDVDAPKTAPAGSPVTLGAEVHAGRTPVEKVEFRAGSRKIGVAESPPYRVRWDSAPEGLHLVTARAVARDGESVTSPVARLKAGEPDPVLLLVGDDAPVPEGESLSSGDAAVRDRLEHLGHPVEVARGEDSRPGDARGKAAVVISSTLSSGSVGSKFRDADVPVLTWEAQVLDDMRMATGPGETFGVEKLHVTDPDSPLAAGLSGDTSVYRGKDRLRWARPAAGAETAASPPGDPDDAALFGYRTGDPMVEMKAPAPRVALFLSDEGLTKDVVTGDAVRLFDASVRWALDERGP</sequence>
<gene>
    <name evidence="6" type="ORF">MMA15_10730</name>
</gene>
<dbReference type="Pfam" id="PF21774">
    <property type="entry name" value="NagJ_C"/>
    <property type="match status" value="1"/>
</dbReference>
<feature type="domain" description="GH84" evidence="5">
    <location>
        <begin position="151"/>
        <end position="431"/>
    </location>
</feature>
<dbReference type="PANTHER" id="PTHR13170">
    <property type="entry name" value="O-GLCNACASE"/>
    <property type="match status" value="1"/>
</dbReference>
<feature type="active site" description="Proton donor" evidence="3">
    <location>
        <position position="266"/>
    </location>
</feature>
<feature type="compositionally biased region" description="Low complexity" evidence="4">
    <location>
        <begin position="504"/>
        <end position="515"/>
    </location>
</feature>
<keyword evidence="7" id="KW-1185">Reference proteome</keyword>
<organism evidence="6 7">
    <name type="scientific">Streptomyces marispadix</name>
    <dbReference type="NCBI Taxonomy" id="2922868"/>
    <lineage>
        <taxon>Bacteria</taxon>
        <taxon>Bacillati</taxon>
        <taxon>Actinomycetota</taxon>
        <taxon>Actinomycetes</taxon>
        <taxon>Kitasatosporales</taxon>
        <taxon>Streptomycetaceae</taxon>
        <taxon>Streptomyces</taxon>
    </lineage>
</organism>